<gene>
    <name evidence="1" type="ORF">KDH_28250</name>
</gene>
<evidence type="ECO:0000313" key="1">
    <source>
        <dbReference type="EMBL" id="GLV55981.1"/>
    </source>
</evidence>
<dbReference type="Proteomes" id="UP001344906">
    <property type="component" value="Unassembled WGS sequence"/>
</dbReference>
<dbReference type="EMBL" id="BSRI01000001">
    <property type="protein sequence ID" value="GLV55981.1"/>
    <property type="molecule type" value="Genomic_DNA"/>
</dbReference>
<evidence type="ECO:0000313" key="2">
    <source>
        <dbReference type="Proteomes" id="UP001344906"/>
    </source>
</evidence>
<name>A0ABQ6FNY7_9CHLR</name>
<sequence>MLLAKLEAVRSYLRKGTVIYADYVDDIVAPLRRAIEAMGLTAELYTGADKSGFEPLQAMKPGNVPIAGTKPVMFWKSRSDFITRLLADTCELCGSQRTVRFITCTNSLICRRGGQVDERNQNGSNG</sequence>
<proteinExistence type="predicted"/>
<reference evidence="1 2" key="1">
    <citation type="submission" date="2023-02" db="EMBL/GenBank/DDBJ databases">
        <title>Dictyobacter halimunensis sp. nov., a new member of the class Ktedonobacteria from forest soil in a geothermal area.</title>
        <authorList>
            <person name="Rachmania M.K."/>
            <person name="Ningsih F."/>
            <person name="Sakai Y."/>
            <person name="Yabe S."/>
            <person name="Yokota A."/>
            <person name="Sjamsuridzal W."/>
        </authorList>
    </citation>
    <scope>NUCLEOTIDE SEQUENCE [LARGE SCALE GENOMIC DNA]</scope>
    <source>
        <strain evidence="1 2">S3.2.2.5</strain>
    </source>
</reference>
<keyword evidence="2" id="KW-1185">Reference proteome</keyword>
<accession>A0ABQ6FNY7</accession>
<organism evidence="1 2">
    <name type="scientific">Dictyobacter halimunensis</name>
    <dbReference type="NCBI Taxonomy" id="3026934"/>
    <lineage>
        <taxon>Bacteria</taxon>
        <taxon>Bacillati</taxon>
        <taxon>Chloroflexota</taxon>
        <taxon>Ktedonobacteria</taxon>
        <taxon>Ktedonobacterales</taxon>
        <taxon>Dictyobacteraceae</taxon>
        <taxon>Dictyobacter</taxon>
    </lineage>
</organism>
<protein>
    <submittedName>
        <fullName evidence="1">Uncharacterized protein</fullName>
    </submittedName>
</protein>
<comment type="caution">
    <text evidence="1">The sequence shown here is derived from an EMBL/GenBank/DDBJ whole genome shotgun (WGS) entry which is preliminary data.</text>
</comment>